<dbReference type="PANTHER" id="PTHR32347:SF14">
    <property type="entry name" value="EFFLUX SYSTEM COMPONENT YKNX-RELATED"/>
    <property type="match status" value="1"/>
</dbReference>
<dbReference type="Proteomes" id="UP000050326">
    <property type="component" value="Unassembled WGS sequence"/>
</dbReference>
<dbReference type="InterPro" id="IPR050465">
    <property type="entry name" value="UPF0194_transport"/>
</dbReference>
<dbReference type="RefSeq" id="WP_054874859.1">
    <property type="nucleotide sequence ID" value="NZ_LKET01000029.1"/>
</dbReference>
<dbReference type="Pfam" id="PF25990">
    <property type="entry name" value="Beta-barrel_YknX"/>
    <property type="match status" value="1"/>
</dbReference>
<reference evidence="6 7" key="1">
    <citation type="submission" date="2015-09" db="EMBL/GenBank/DDBJ databases">
        <title>Genome sequence of Oxobacter pfennigii DSM 3222.</title>
        <authorList>
            <person name="Poehlein A."/>
            <person name="Bengelsdorf F.R."/>
            <person name="Schiel-Bengelsdorf B."/>
            <person name="Duerre P."/>
            <person name="Daniel R."/>
        </authorList>
    </citation>
    <scope>NUCLEOTIDE SEQUENCE [LARGE SCALE GENOMIC DNA]</scope>
    <source>
        <strain evidence="6 7">DSM 3222</strain>
    </source>
</reference>
<evidence type="ECO:0000313" key="6">
    <source>
        <dbReference type="EMBL" id="KPU44726.1"/>
    </source>
</evidence>
<evidence type="ECO:0000256" key="3">
    <source>
        <dbReference type="SAM" id="Coils"/>
    </source>
</evidence>
<feature type="coiled-coil region" evidence="3">
    <location>
        <begin position="94"/>
        <end position="198"/>
    </location>
</feature>
<dbReference type="STRING" id="36849.OXPF_18120"/>
<comment type="caution">
    <text evidence="6">The sequence shown here is derived from an EMBL/GenBank/DDBJ whole genome shotgun (WGS) entry which is preliminary data.</text>
</comment>
<accession>A0A0P8WAI7</accession>
<evidence type="ECO:0000313" key="7">
    <source>
        <dbReference type="Proteomes" id="UP000050326"/>
    </source>
</evidence>
<dbReference type="GO" id="GO:0030313">
    <property type="term" value="C:cell envelope"/>
    <property type="evidence" value="ECO:0007669"/>
    <property type="project" value="UniProtKB-SubCell"/>
</dbReference>
<name>A0A0P8WAI7_9CLOT</name>
<keyword evidence="7" id="KW-1185">Reference proteome</keyword>
<dbReference type="Gene3D" id="2.40.50.100">
    <property type="match status" value="1"/>
</dbReference>
<evidence type="ECO:0000259" key="4">
    <source>
        <dbReference type="Pfam" id="PF25917"/>
    </source>
</evidence>
<dbReference type="AlphaFoldDB" id="A0A0P8WAI7"/>
<evidence type="ECO:0000256" key="1">
    <source>
        <dbReference type="ARBA" id="ARBA00004196"/>
    </source>
</evidence>
<gene>
    <name evidence="6" type="primary">macA_2</name>
    <name evidence="6" type="ORF">OXPF_18120</name>
</gene>
<dbReference type="Pfam" id="PF25917">
    <property type="entry name" value="BSH_RND"/>
    <property type="match status" value="1"/>
</dbReference>
<dbReference type="GO" id="GO:0015562">
    <property type="term" value="F:efflux transmembrane transporter activity"/>
    <property type="evidence" value="ECO:0007669"/>
    <property type="project" value="InterPro"/>
</dbReference>
<evidence type="ECO:0000259" key="5">
    <source>
        <dbReference type="Pfam" id="PF25990"/>
    </source>
</evidence>
<dbReference type="PANTHER" id="PTHR32347">
    <property type="entry name" value="EFFLUX SYSTEM COMPONENT YKNX-RELATED"/>
    <property type="match status" value="1"/>
</dbReference>
<proteinExistence type="predicted"/>
<dbReference type="InterPro" id="IPR058636">
    <property type="entry name" value="Beta-barrel_YknX"/>
</dbReference>
<keyword evidence="2 3" id="KW-0175">Coiled coil</keyword>
<evidence type="ECO:0000256" key="2">
    <source>
        <dbReference type="ARBA" id="ARBA00023054"/>
    </source>
</evidence>
<dbReference type="InterPro" id="IPR058625">
    <property type="entry name" value="MdtA-like_BSH"/>
</dbReference>
<dbReference type="EMBL" id="LKET01000029">
    <property type="protein sequence ID" value="KPU44726.1"/>
    <property type="molecule type" value="Genomic_DNA"/>
</dbReference>
<dbReference type="Gene3D" id="2.40.30.170">
    <property type="match status" value="1"/>
</dbReference>
<protein>
    <submittedName>
        <fullName evidence="6">Macrolide export protein MacA</fullName>
    </submittedName>
</protein>
<dbReference type="OrthoDB" id="1777386at2"/>
<comment type="subcellular location">
    <subcellularLocation>
        <location evidence="1">Cell envelope</location>
    </subcellularLocation>
</comment>
<feature type="domain" description="Multidrug resistance protein MdtA-like barrel-sandwich hybrid" evidence="4">
    <location>
        <begin position="72"/>
        <end position="232"/>
    </location>
</feature>
<organism evidence="6 7">
    <name type="scientific">Oxobacter pfennigii</name>
    <dbReference type="NCBI Taxonomy" id="36849"/>
    <lineage>
        <taxon>Bacteria</taxon>
        <taxon>Bacillati</taxon>
        <taxon>Bacillota</taxon>
        <taxon>Clostridia</taxon>
        <taxon>Eubacteriales</taxon>
        <taxon>Clostridiaceae</taxon>
        <taxon>Oxobacter</taxon>
    </lineage>
</organism>
<feature type="domain" description="YknX-like beta-barrel" evidence="5">
    <location>
        <begin position="251"/>
        <end position="333"/>
    </location>
</feature>
<dbReference type="SUPFAM" id="SSF111369">
    <property type="entry name" value="HlyD-like secretion proteins"/>
    <property type="match status" value="1"/>
</dbReference>
<sequence length="412" mass="45197">MKKKVLIFSAVLVLAIAAVIGWRLSVSKAQSKTDIQTFTLKKSDLLDSVLVSGRVISSNNENVYSKVTNYPIKKVNVEVGDKVKAGDVLAQLDTSSLELDIKQTELNIKNAEASLINNDLSNEYRLQNALNDLESASLELENSQKSFNQIKELYEAGASSMDEFSKAESALKKAQLFYDNAQASLQNIKNENTTTAKNNVDLQKVALEKQRKALNDSKIVAPIDGTITMVNAKENGSAAGLLFVIEDTDNLIVSTEIGEYDINLVEIGQEVVIKTDGTGDKQFMGTVSKIAPTALKDSVGNTASSSNVEFDTEIQLKDKDPSIKIGMNVRLTIKLNEKKDVYSVPYDAISEETDGSQWIYVLETEQKDGKSSISSRKIEVETGMETDMYIEISSPDLKDGMIVQANPKDILK</sequence>